<evidence type="ECO:0000313" key="2">
    <source>
        <dbReference type="EMBL" id="TYJ97710.1"/>
    </source>
</evidence>
<organism evidence="2 3">
    <name type="scientific">Cucumis melo var. makuwa</name>
    <name type="common">Oriental melon</name>
    <dbReference type="NCBI Taxonomy" id="1194695"/>
    <lineage>
        <taxon>Eukaryota</taxon>
        <taxon>Viridiplantae</taxon>
        <taxon>Streptophyta</taxon>
        <taxon>Embryophyta</taxon>
        <taxon>Tracheophyta</taxon>
        <taxon>Spermatophyta</taxon>
        <taxon>Magnoliopsida</taxon>
        <taxon>eudicotyledons</taxon>
        <taxon>Gunneridae</taxon>
        <taxon>Pentapetalae</taxon>
        <taxon>rosids</taxon>
        <taxon>fabids</taxon>
        <taxon>Cucurbitales</taxon>
        <taxon>Cucurbitaceae</taxon>
        <taxon>Benincaseae</taxon>
        <taxon>Cucumis</taxon>
    </lineage>
</organism>
<dbReference type="EMBL" id="SSTD01018615">
    <property type="protein sequence ID" value="TYJ97710.1"/>
    <property type="molecule type" value="Genomic_DNA"/>
</dbReference>
<feature type="region of interest" description="Disordered" evidence="1">
    <location>
        <begin position="82"/>
        <end position="116"/>
    </location>
</feature>
<reference evidence="2 3" key="1">
    <citation type="submission" date="2019-08" db="EMBL/GenBank/DDBJ databases">
        <title>Draft genome sequences of two oriental melons (Cucumis melo L. var makuwa).</title>
        <authorList>
            <person name="Kwon S.-Y."/>
        </authorList>
    </citation>
    <scope>NUCLEOTIDE SEQUENCE [LARGE SCALE GENOMIC DNA]</scope>
    <source>
        <strain evidence="3">cv. Chang Bougi</strain>
        <tissue evidence="2">Leaf</tissue>
    </source>
</reference>
<dbReference type="AlphaFoldDB" id="A0A5D3BCZ4"/>
<dbReference type="Proteomes" id="UP000321947">
    <property type="component" value="Unassembled WGS sequence"/>
</dbReference>
<comment type="caution">
    <text evidence="2">The sequence shown here is derived from an EMBL/GenBank/DDBJ whole genome shotgun (WGS) entry which is preliminary data.</text>
</comment>
<gene>
    <name evidence="2" type="ORF">E5676_scaffold1251G00030</name>
</gene>
<protein>
    <submittedName>
        <fullName evidence="2">Retrotransposon protein</fullName>
    </submittedName>
</protein>
<proteinExistence type="predicted"/>
<sequence>MTTSSRASKHVWTKKEEGTLVECLVDLVSMGGWKSDNGRATGRFAETFADMGSNKPARYDGFDMSNGNEEFPSVYIQGIHMSQENNVRASRPSRAYEGRAGSSGLKRKRRSQQCQD</sequence>
<name>A0A5D3BCZ4_CUCMM</name>
<feature type="compositionally biased region" description="Basic residues" evidence="1">
    <location>
        <begin position="105"/>
        <end position="116"/>
    </location>
</feature>
<evidence type="ECO:0000313" key="3">
    <source>
        <dbReference type="Proteomes" id="UP000321947"/>
    </source>
</evidence>
<evidence type="ECO:0000256" key="1">
    <source>
        <dbReference type="SAM" id="MobiDB-lite"/>
    </source>
</evidence>
<accession>A0A5D3BCZ4</accession>